<dbReference type="InterPro" id="IPR036372">
    <property type="entry name" value="BEACH_dom_sf"/>
</dbReference>
<reference evidence="7" key="1">
    <citation type="submission" date="2022-08" db="EMBL/GenBank/DDBJ databases">
        <title>Novel sulfate-reducing endosymbionts in the free-living metamonad Anaeramoeba.</title>
        <authorList>
            <person name="Jerlstrom-Hultqvist J."/>
            <person name="Cepicka I."/>
            <person name="Gallot-Lavallee L."/>
            <person name="Salas-Leiva D."/>
            <person name="Curtis B.A."/>
            <person name="Zahonova K."/>
            <person name="Pipaliya S."/>
            <person name="Dacks J."/>
            <person name="Roger A.J."/>
        </authorList>
    </citation>
    <scope>NUCLEOTIDE SEQUENCE</scope>
    <source>
        <strain evidence="7">Schooner1</strain>
    </source>
</reference>
<feature type="region of interest" description="Disordered" evidence="4">
    <location>
        <begin position="1"/>
        <end position="55"/>
    </location>
</feature>
<feature type="region of interest" description="Disordered" evidence="4">
    <location>
        <begin position="517"/>
        <end position="564"/>
    </location>
</feature>
<dbReference type="InterPro" id="IPR019775">
    <property type="entry name" value="WD40_repeat_CS"/>
</dbReference>
<feature type="region of interest" description="Disordered" evidence="4">
    <location>
        <begin position="601"/>
        <end position="671"/>
    </location>
</feature>
<dbReference type="InterPro" id="IPR000409">
    <property type="entry name" value="BEACH_dom"/>
</dbReference>
<dbReference type="SUPFAM" id="SSF50729">
    <property type="entry name" value="PH domain-like"/>
    <property type="match status" value="1"/>
</dbReference>
<feature type="region of interest" description="Disordered" evidence="4">
    <location>
        <begin position="1458"/>
        <end position="1490"/>
    </location>
</feature>
<evidence type="ECO:0000256" key="3">
    <source>
        <dbReference type="PROSITE-ProRule" id="PRU00221"/>
    </source>
</evidence>
<dbReference type="EMBL" id="JAOAOG010000281">
    <property type="protein sequence ID" value="KAJ6233252.1"/>
    <property type="molecule type" value="Genomic_DNA"/>
</dbReference>
<feature type="repeat" description="WD" evidence="3">
    <location>
        <begin position="2075"/>
        <end position="2108"/>
    </location>
</feature>
<keyword evidence="1 3" id="KW-0853">WD repeat</keyword>
<dbReference type="Pfam" id="PF02138">
    <property type="entry name" value="Beach"/>
    <property type="match status" value="1"/>
</dbReference>
<feature type="compositionally biased region" description="Low complexity" evidence="4">
    <location>
        <begin position="605"/>
        <end position="653"/>
    </location>
</feature>
<evidence type="ECO:0000313" key="7">
    <source>
        <dbReference type="EMBL" id="KAJ6233252.1"/>
    </source>
</evidence>
<dbReference type="SMART" id="SM00320">
    <property type="entry name" value="WD40"/>
    <property type="match status" value="2"/>
</dbReference>
<dbReference type="InterPro" id="IPR023362">
    <property type="entry name" value="PH-BEACH_dom"/>
</dbReference>
<feature type="compositionally biased region" description="Low complexity" evidence="4">
    <location>
        <begin position="549"/>
        <end position="560"/>
    </location>
</feature>
<dbReference type="SUPFAM" id="SSF50978">
    <property type="entry name" value="WD40 repeat-like"/>
    <property type="match status" value="1"/>
</dbReference>
<feature type="region of interest" description="Disordered" evidence="4">
    <location>
        <begin position="2313"/>
        <end position="2333"/>
    </location>
</feature>
<feature type="compositionally biased region" description="Polar residues" evidence="4">
    <location>
        <begin position="518"/>
        <end position="529"/>
    </location>
</feature>
<dbReference type="CDD" id="cd06071">
    <property type="entry name" value="Beach"/>
    <property type="match status" value="1"/>
</dbReference>
<comment type="caution">
    <text evidence="7">The sequence shown here is derived from an EMBL/GenBank/DDBJ whole genome shotgun (WGS) entry which is preliminary data.</text>
</comment>
<organism evidence="7 8">
    <name type="scientific">Anaeramoeba flamelloides</name>
    <dbReference type="NCBI Taxonomy" id="1746091"/>
    <lineage>
        <taxon>Eukaryota</taxon>
        <taxon>Metamonada</taxon>
        <taxon>Anaeramoebidae</taxon>
        <taxon>Anaeramoeba</taxon>
    </lineage>
</organism>
<feature type="compositionally biased region" description="Low complexity" evidence="4">
    <location>
        <begin position="19"/>
        <end position="55"/>
    </location>
</feature>
<evidence type="ECO:0000259" key="6">
    <source>
        <dbReference type="PROSITE" id="PS51783"/>
    </source>
</evidence>
<feature type="compositionally biased region" description="Basic and acidic residues" evidence="4">
    <location>
        <begin position="2321"/>
        <end position="2333"/>
    </location>
</feature>
<name>A0ABQ8XML4_9EUKA</name>
<dbReference type="InterPro" id="IPR001680">
    <property type="entry name" value="WD40_rpt"/>
</dbReference>
<evidence type="ECO:0000259" key="5">
    <source>
        <dbReference type="PROSITE" id="PS50197"/>
    </source>
</evidence>
<dbReference type="PROSITE" id="PS50294">
    <property type="entry name" value="WD_REPEATS_REGION"/>
    <property type="match status" value="1"/>
</dbReference>
<dbReference type="InterPro" id="IPR050865">
    <property type="entry name" value="BEACH_Domain"/>
</dbReference>
<dbReference type="PANTHER" id="PTHR13743:SF86">
    <property type="entry name" value="LYSOSOMAL-TRAFFICKING REGULATOR"/>
    <property type="match status" value="1"/>
</dbReference>
<evidence type="ECO:0000256" key="1">
    <source>
        <dbReference type="ARBA" id="ARBA00022574"/>
    </source>
</evidence>
<dbReference type="PROSITE" id="PS50197">
    <property type="entry name" value="BEACH"/>
    <property type="match status" value="1"/>
</dbReference>
<dbReference type="PROSITE" id="PS50082">
    <property type="entry name" value="WD_REPEATS_2"/>
    <property type="match status" value="1"/>
</dbReference>
<dbReference type="Proteomes" id="UP001150062">
    <property type="component" value="Unassembled WGS sequence"/>
</dbReference>
<keyword evidence="8" id="KW-1185">Reference proteome</keyword>
<dbReference type="InterPro" id="IPR011993">
    <property type="entry name" value="PH-like_dom_sf"/>
</dbReference>
<feature type="domain" description="BEACH" evidence="5">
    <location>
        <begin position="1562"/>
        <end position="1853"/>
    </location>
</feature>
<dbReference type="InterPro" id="IPR015943">
    <property type="entry name" value="WD40/YVTN_repeat-like_dom_sf"/>
</dbReference>
<gene>
    <name evidence="7" type="ORF">M0813_30131</name>
</gene>
<accession>A0ABQ8XML4</accession>
<proteinExistence type="predicted"/>
<feature type="compositionally biased region" description="Basic and acidic residues" evidence="4">
    <location>
        <begin position="530"/>
        <end position="541"/>
    </location>
</feature>
<dbReference type="Gene3D" id="2.130.10.10">
    <property type="entry name" value="YVTN repeat-like/Quinoprotein amine dehydrogenase"/>
    <property type="match status" value="1"/>
</dbReference>
<dbReference type="SUPFAM" id="SSF81837">
    <property type="entry name" value="BEACH domain"/>
    <property type="match status" value="1"/>
</dbReference>
<feature type="region of interest" description="Disordered" evidence="4">
    <location>
        <begin position="1916"/>
        <end position="1939"/>
    </location>
</feature>
<feature type="compositionally biased region" description="Basic and acidic residues" evidence="4">
    <location>
        <begin position="1916"/>
        <end position="1931"/>
    </location>
</feature>
<dbReference type="Gene3D" id="2.30.29.30">
    <property type="entry name" value="Pleckstrin-homology domain (PH domain)/Phosphotyrosine-binding domain (PTB)"/>
    <property type="match status" value="1"/>
</dbReference>
<feature type="region of interest" description="Disordered" evidence="4">
    <location>
        <begin position="1880"/>
        <end position="1902"/>
    </location>
</feature>
<evidence type="ECO:0000256" key="2">
    <source>
        <dbReference type="ARBA" id="ARBA00022737"/>
    </source>
</evidence>
<feature type="domain" description="BEACH-type PH" evidence="6">
    <location>
        <begin position="1415"/>
        <end position="1550"/>
    </location>
</feature>
<sequence length="2333" mass="275942">MSFGIGDSKNISHSKFILPPSSTSSSLPSSSSSPPSTFSSSDLSKSVSSSSSSSSSFIYTMGYINSINAENTDKKNINKKHQFIFYLSSFTVYNEILTDFEVLLLYLLGSNYNKYFNIKNFSNPIKNFHLLDLNLLELLKKKYSILTNLNKTDFKNLKKKILINYLAKSNNILINFKNNKKLIQVDNLKIKENVSKKYLKRKLNNIKICYSNTLINSIESLGGINLFLFYFHTCCFRKYKFQEKTYEFIEKISNNLIYNDNDNKYVFPIISKILKNVTVTLNILLISFKFCGIDIIYNNENKYDSHNAKNENQSITIGDEIIINNDNDKSIEKESKGNIEIETPKHINYNGFLYNLKAFQYLILNWEIWGDSNLQIQINLVEILIKLISNENKDYLLNINQMKKANIVNFFLDLIFRSSNLNSILFEKILNFLKLIVINKSDFLLIYKYILYTTNLQVTTLKKLIKQNHKIDNFNKKAINKLISKKFKSLNVSKKVQQNNNSDIQIEKRVKKYHIDNDNNINKTLNESRSGNKDDDNKNNDNDNDNSNDNDNVNDNSNNNENDKKIENYLKINFFKVKNFKKNNWKINRKNNIFNHNTIFDSDSDSSTSSDSSSSSYSPSFSDSSNSINVQSINNSKNKNNNHENNNNGFDDNNNNDDDDDDDDENQKKNNINNDNIEIRIKIFDFFNKFLIKNQKNFFFQELVLNFPLENIFILIVNPNLELRKISIEFLEICLENKEFFEQFKKKNYFKFLGNLIKLFEPSTEIFNLFFKIFFTYNEVDQLFESILNVKNFTKRHSILNILKGLFLEGNDQIFQINNLKSLINYLPTFLDLTTNVKEEIQEEIIDFILLVSLKISFLENGINYYLEKLLINLNCLIKINEYKIQLIEKKILTDIIKKYHAILLENEFRIQLINYKFIENYLDLCKLIINYLNFWYVRNQDYKKGTRRSITKTRIPNLVDQIFLKLFCNLFFLFEKKILNLNPEIEINKKLFLKNYQQKKKSKKNLKQIFKKYRSIFFELFSQFFFDYLNLNSNFKMNFLFLNNLITNDQNNNNSQSILNTILLNSQLNQLLLHLLLKNLINKSNFKKFNELKGKYNTTNTTSKHGDSKIKIIIGMDKNKTNIEKNNINININKEKGWGELEGGDGIQGSNQKLELKSQELLTIIFKKKKKYNSIIKKKYNLKSKENLQNKQKIYEIINETIKIFNQWKDKQVNDKTIILNNLIFIISKKVMKRNLMNYFIEKQIIAIFNNFKKNNTNDLFSLINQKNIFKIKNCFNIYNNWNDIFNKLIDNEQSIWYTKPKLILYYIDKIENSNHIRNRLKKKRIYKSKIIKKNLLKFNNSHNKNLNLNPDVIQLINLKNNKFKKISKENFLYLKKNKKKKSKLEKKKINSNKSYKNLNIINNNNQFYLNLYKFLNDSNEIFNCRKLHYYKNINGELILNKKYLYFFKLKSSDNDEKKKNNNINDNNDKNKNNNNNNNDDNDDNGNEQVRNQNKIKYQRWKYSNIVDIKKYQYLLENNSLEIFFNNGKTIILIFESKNGKELCLNLLKKKYLPNINLNNQIKENKKLLNELTKKWEMGNITNFEYLMQLNKLSGRSYNDLTKYPVFPWILKNYEKAKLNLNDPNIYRDLSMPIGCQTKTKQDINKARYNELSKTGIEPSHYNTHYSNYVIIIYFLVRIEPFTSLMIDFQSNKFDLPDRLFQSIEISYKLSSLISRSDVKELIPEFFSLPEFLINMNGLDLGLKQNGQYVTDVQLPQWANNDVFDFIKLHRQALESDYISENLHNWIDLIFGYKQRGDDAIKGLNVYPEYTYLNHKEFGVIEDLDLKSEITDIIGTIGLCPKRLFKNPHPKKKFFSQMKKLKKKNSISKSQLTVTEGAFNKKKQKNKLDNKKSENDESDGIQLIDLKKNEKGLQNDIKNEKKIESKKENESDGDENENIKNYSGKQIYLKPRKLSSILFKKINSKFTKIIYEGKKKQLYYLKPCHSYLENYENNFLTIKWKPHLPYLLIYNQELKQNRIKCNIPLNDKILCCKNSSYGDLIVTGGETSILIVWKVYINKLYKNQIMNLKVHQILYGHKDSITSLDVSNDHQIIVSGSKDNTVIIWNLYNFKIRKVLNDLEGIIKNIIISKINGNIFVYCQNTLNGRNYCYLWNINGFLIKKLEMGFEQVTSAFFTWQKNPLFENILCIGLKSGRILILNALNLAFICKLDSNKSLPIISLACSQDMFEFFSLDSQGNTLKWKYDKKSNYTFERFYLNLFYFRMTKRRNHSNHNQNRKHHRNGIKKPKRQKNRSKKGMFLPYVKNMKFVRKGTLKAKMEKKKNQEKEMEVVKN</sequence>
<dbReference type="SMART" id="SM01026">
    <property type="entry name" value="Beach"/>
    <property type="match status" value="1"/>
</dbReference>
<evidence type="ECO:0000256" key="4">
    <source>
        <dbReference type="SAM" id="MobiDB-lite"/>
    </source>
</evidence>
<dbReference type="Gene3D" id="6.10.140.1730">
    <property type="match status" value="1"/>
</dbReference>
<feature type="compositionally biased region" description="Acidic residues" evidence="4">
    <location>
        <begin position="654"/>
        <end position="665"/>
    </location>
</feature>
<dbReference type="PROSITE" id="PS51783">
    <property type="entry name" value="PH_BEACH"/>
    <property type="match status" value="1"/>
</dbReference>
<keyword evidence="2" id="KW-0677">Repeat</keyword>
<dbReference type="PROSITE" id="PS00678">
    <property type="entry name" value="WD_REPEATS_1"/>
    <property type="match status" value="1"/>
</dbReference>
<dbReference type="Pfam" id="PF14844">
    <property type="entry name" value="PH_BEACH"/>
    <property type="match status" value="1"/>
</dbReference>
<evidence type="ECO:0000313" key="8">
    <source>
        <dbReference type="Proteomes" id="UP001150062"/>
    </source>
</evidence>
<dbReference type="PANTHER" id="PTHR13743">
    <property type="entry name" value="BEIGE/BEACH-RELATED"/>
    <property type="match status" value="1"/>
</dbReference>
<dbReference type="Pfam" id="PF00400">
    <property type="entry name" value="WD40"/>
    <property type="match status" value="1"/>
</dbReference>
<feature type="region of interest" description="Disordered" evidence="4">
    <location>
        <begin position="2268"/>
        <end position="2296"/>
    </location>
</feature>
<dbReference type="InterPro" id="IPR036322">
    <property type="entry name" value="WD40_repeat_dom_sf"/>
</dbReference>
<dbReference type="Gene3D" id="1.10.1540.10">
    <property type="entry name" value="BEACH domain"/>
    <property type="match status" value="1"/>
</dbReference>
<feature type="compositionally biased region" description="Basic and acidic residues" evidence="4">
    <location>
        <begin position="1887"/>
        <end position="1896"/>
    </location>
</feature>
<protein>
    <submittedName>
        <fullName evidence="7">Beige/beach-related</fullName>
    </submittedName>
</protein>